<accession>A0ABU8MRI3</accession>
<evidence type="ECO:0000313" key="2">
    <source>
        <dbReference type="Proteomes" id="UP001385809"/>
    </source>
</evidence>
<name>A0ABU8MRI3_9PSEU</name>
<comment type="caution">
    <text evidence="1">The sequence shown here is derived from an EMBL/GenBank/DDBJ whole genome shotgun (WGS) entry which is preliminary data.</text>
</comment>
<proteinExistence type="predicted"/>
<evidence type="ECO:0000313" key="1">
    <source>
        <dbReference type="EMBL" id="MEJ2869772.1"/>
    </source>
</evidence>
<dbReference type="Proteomes" id="UP001385809">
    <property type="component" value="Unassembled WGS sequence"/>
</dbReference>
<protein>
    <recommendedName>
        <fullName evidence="3">DUF4258 domain-containing protein</fullName>
    </recommendedName>
</protein>
<gene>
    <name evidence="1" type="ORF">WCD74_18535</name>
</gene>
<keyword evidence="2" id="KW-1185">Reference proteome</keyword>
<organism evidence="1 2">
    <name type="scientific">Actinomycetospora aurantiaca</name>
    <dbReference type="NCBI Taxonomy" id="3129233"/>
    <lineage>
        <taxon>Bacteria</taxon>
        <taxon>Bacillati</taxon>
        <taxon>Actinomycetota</taxon>
        <taxon>Actinomycetes</taxon>
        <taxon>Pseudonocardiales</taxon>
        <taxon>Pseudonocardiaceae</taxon>
        <taxon>Actinomycetospora</taxon>
    </lineage>
</organism>
<reference evidence="1 2" key="1">
    <citation type="submission" date="2024-03" db="EMBL/GenBank/DDBJ databases">
        <title>Actinomycetospora sp. OC33-EN08, a novel actinomycete isolated from wild orchid (Aerides multiflora).</title>
        <authorList>
            <person name="Suriyachadkun C."/>
        </authorList>
    </citation>
    <scope>NUCLEOTIDE SEQUENCE [LARGE SCALE GENOMIC DNA]</scope>
    <source>
        <strain evidence="1 2">OC33-EN08</strain>
    </source>
</reference>
<sequence length="91" mass="10631">MAQRFWIAEIRISPAMETKIRTRRFVTGDQVREACVPDHYERAGWDDDPVHGRRLAVRCTTVDGVRLTVLLQPVDVEEGIWRLRTVLRRMG</sequence>
<dbReference type="EMBL" id="JBBEGN010000009">
    <property type="protein sequence ID" value="MEJ2869772.1"/>
    <property type="molecule type" value="Genomic_DNA"/>
</dbReference>
<evidence type="ECO:0008006" key="3">
    <source>
        <dbReference type="Google" id="ProtNLM"/>
    </source>
</evidence>
<dbReference type="RefSeq" id="WP_337696350.1">
    <property type="nucleotide sequence ID" value="NZ_JBBEGN010000009.1"/>
</dbReference>